<dbReference type="AlphaFoldDB" id="A0A0A8Z7R0"/>
<dbReference type="EMBL" id="GBRH01264207">
    <property type="protein sequence ID" value="JAD33688.1"/>
    <property type="molecule type" value="Transcribed_RNA"/>
</dbReference>
<reference evidence="1" key="1">
    <citation type="submission" date="2014-09" db="EMBL/GenBank/DDBJ databases">
        <authorList>
            <person name="Magalhaes I.L.F."/>
            <person name="Oliveira U."/>
            <person name="Santos F.R."/>
            <person name="Vidigal T.H.D.A."/>
            <person name="Brescovit A.D."/>
            <person name="Santos A.J."/>
        </authorList>
    </citation>
    <scope>NUCLEOTIDE SEQUENCE</scope>
    <source>
        <tissue evidence="1">Shoot tissue taken approximately 20 cm above the soil surface</tissue>
    </source>
</reference>
<evidence type="ECO:0000313" key="1">
    <source>
        <dbReference type="EMBL" id="JAD33688.1"/>
    </source>
</evidence>
<sequence>MTNGSQVGERLIHLIFLIKVAIRH</sequence>
<organism evidence="1">
    <name type="scientific">Arundo donax</name>
    <name type="common">Giant reed</name>
    <name type="synonym">Donax arundinaceus</name>
    <dbReference type="NCBI Taxonomy" id="35708"/>
    <lineage>
        <taxon>Eukaryota</taxon>
        <taxon>Viridiplantae</taxon>
        <taxon>Streptophyta</taxon>
        <taxon>Embryophyta</taxon>
        <taxon>Tracheophyta</taxon>
        <taxon>Spermatophyta</taxon>
        <taxon>Magnoliopsida</taxon>
        <taxon>Liliopsida</taxon>
        <taxon>Poales</taxon>
        <taxon>Poaceae</taxon>
        <taxon>PACMAD clade</taxon>
        <taxon>Arundinoideae</taxon>
        <taxon>Arundineae</taxon>
        <taxon>Arundo</taxon>
    </lineage>
</organism>
<proteinExistence type="predicted"/>
<accession>A0A0A8Z7R0</accession>
<protein>
    <submittedName>
        <fullName evidence="1">Uncharacterized protein</fullName>
    </submittedName>
</protein>
<reference evidence="1" key="2">
    <citation type="journal article" date="2015" name="Data Brief">
        <title>Shoot transcriptome of the giant reed, Arundo donax.</title>
        <authorList>
            <person name="Barrero R.A."/>
            <person name="Guerrero F.D."/>
            <person name="Moolhuijzen P."/>
            <person name="Goolsby J.A."/>
            <person name="Tidwell J."/>
            <person name="Bellgard S.E."/>
            <person name="Bellgard M.I."/>
        </authorList>
    </citation>
    <scope>NUCLEOTIDE SEQUENCE</scope>
    <source>
        <tissue evidence="1">Shoot tissue taken approximately 20 cm above the soil surface</tissue>
    </source>
</reference>
<name>A0A0A8Z7R0_ARUDO</name>